<protein>
    <submittedName>
        <fullName evidence="2">Uncharacterized protein</fullName>
    </submittedName>
</protein>
<organism evidence="2 3">
    <name type="scientific">Pleurodeles waltl</name>
    <name type="common">Iberian ribbed newt</name>
    <dbReference type="NCBI Taxonomy" id="8319"/>
    <lineage>
        <taxon>Eukaryota</taxon>
        <taxon>Metazoa</taxon>
        <taxon>Chordata</taxon>
        <taxon>Craniata</taxon>
        <taxon>Vertebrata</taxon>
        <taxon>Euteleostomi</taxon>
        <taxon>Amphibia</taxon>
        <taxon>Batrachia</taxon>
        <taxon>Caudata</taxon>
        <taxon>Salamandroidea</taxon>
        <taxon>Salamandridae</taxon>
        <taxon>Pleurodelinae</taxon>
        <taxon>Pleurodeles</taxon>
    </lineage>
</organism>
<sequence>MFPLRESSACHLRGDRRERSVLETEKKVEEGSTVASERMAGATENKEDNSKSALPCPLFDEVTDLHIGDEVAVASTSFWLSSTNICCQRLTYLAVKPLLVSILDIGLVREEAKEGEKDGLSLQEGDVCEVFCNVSEIMYGAITEQEWKEAVKEDVELSEICVALEDGKFSTLGRCVMFPLRESSACHLRGDRRERGVLETEKEVEEGSTVVSERMAGATENKEDNPKSAQPCPLFDEITDLHTNL</sequence>
<reference evidence="2" key="1">
    <citation type="journal article" date="2022" name="bioRxiv">
        <title>Sequencing and chromosome-scale assembly of the giantPleurodeles waltlgenome.</title>
        <authorList>
            <person name="Brown T."/>
            <person name="Elewa A."/>
            <person name="Iarovenko S."/>
            <person name="Subramanian E."/>
            <person name="Araus A.J."/>
            <person name="Petzold A."/>
            <person name="Susuki M."/>
            <person name="Suzuki K.-i.T."/>
            <person name="Hayashi T."/>
            <person name="Toyoda A."/>
            <person name="Oliveira C."/>
            <person name="Osipova E."/>
            <person name="Leigh N.D."/>
            <person name="Simon A."/>
            <person name="Yun M.H."/>
        </authorList>
    </citation>
    <scope>NUCLEOTIDE SEQUENCE</scope>
    <source>
        <strain evidence="2">20211129_DDA</strain>
        <tissue evidence="2">Liver</tissue>
    </source>
</reference>
<gene>
    <name evidence="2" type="ORF">NDU88_002127</name>
</gene>
<dbReference type="EMBL" id="JANPWB010000001">
    <property type="protein sequence ID" value="KAJ1214509.1"/>
    <property type="molecule type" value="Genomic_DNA"/>
</dbReference>
<accession>A0AAV7WRF1</accession>
<evidence type="ECO:0000313" key="3">
    <source>
        <dbReference type="Proteomes" id="UP001066276"/>
    </source>
</evidence>
<dbReference type="Proteomes" id="UP001066276">
    <property type="component" value="Chromosome 1_1"/>
</dbReference>
<proteinExistence type="predicted"/>
<comment type="caution">
    <text evidence="2">The sequence shown here is derived from an EMBL/GenBank/DDBJ whole genome shotgun (WGS) entry which is preliminary data.</text>
</comment>
<feature type="region of interest" description="Disordered" evidence="1">
    <location>
        <begin position="200"/>
        <end position="234"/>
    </location>
</feature>
<keyword evidence="3" id="KW-1185">Reference proteome</keyword>
<feature type="region of interest" description="Disordered" evidence="1">
    <location>
        <begin position="22"/>
        <end position="52"/>
    </location>
</feature>
<evidence type="ECO:0000256" key="1">
    <source>
        <dbReference type="SAM" id="MobiDB-lite"/>
    </source>
</evidence>
<evidence type="ECO:0000313" key="2">
    <source>
        <dbReference type="EMBL" id="KAJ1214509.1"/>
    </source>
</evidence>
<dbReference type="AlphaFoldDB" id="A0AAV7WRF1"/>
<name>A0AAV7WRF1_PLEWA</name>